<dbReference type="PANTHER" id="PTHR43400">
    <property type="entry name" value="FUMARATE REDUCTASE"/>
    <property type="match status" value="1"/>
</dbReference>
<keyword evidence="1" id="KW-0285">Flavoprotein</keyword>
<dbReference type="InterPro" id="IPR050315">
    <property type="entry name" value="FAD-oxidoreductase_2"/>
</dbReference>
<sequence length="281" mass="30465">MRPSSPPPTARGLVVRAWPWPPLRGRLWWGWRTCKSIQPASSTRQTREPVRSFLRLRSCGAWGAFCSTTRWGRTEGRAGLRRVMRRTDGMGATEKAAGRGCQGATERGNRFVDELTRRDVVAAAMMRLPGRTAWLLLGRDAGTEYGTGALDFYCKRGLMRKAETLSAAAAAMGVPLEHLKGQLDEYARVAAGGDVDPYGKRIFPHPPDPDQQLPLYLARVTPVVHYTMGGVAINERAEVLRAGPGGAPDGSGATIKGLYAAGEVSGGCVRGAVLFMWDSPK</sequence>
<reference evidence="4" key="1">
    <citation type="journal article" date="2021" name="Proc. Natl. Acad. Sci. U.S.A.">
        <title>Three genomes in the algal genus Volvox reveal the fate of a haploid sex-determining region after a transition to homothallism.</title>
        <authorList>
            <person name="Yamamoto K."/>
            <person name="Hamaji T."/>
            <person name="Kawai-Toyooka H."/>
            <person name="Matsuzaki R."/>
            <person name="Takahashi F."/>
            <person name="Nishimura Y."/>
            <person name="Kawachi M."/>
            <person name="Noguchi H."/>
            <person name="Minakuchi Y."/>
            <person name="Umen J.G."/>
            <person name="Toyoda A."/>
            <person name="Nozaki H."/>
        </authorList>
    </citation>
    <scope>NUCLEOTIDE SEQUENCE</scope>
    <source>
        <strain evidence="4">NIES-3785</strain>
    </source>
</reference>
<evidence type="ECO:0000313" key="5">
    <source>
        <dbReference type="Proteomes" id="UP000722791"/>
    </source>
</evidence>
<gene>
    <name evidence="4" type="ORF">Vretimale_17518</name>
</gene>
<keyword evidence="2" id="KW-0560">Oxidoreductase</keyword>
<dbReference type="Proteomes" id="UP000722791">
    <property type="component" value="Unassembled WGS sequence"/>
</dbReference>
<feature type="domain" description="FAD-dependent oxidoreductase 2 FAD-binding" evidence="3">
    <location>
        <begin position="84"/>
        <end position="272"/>
    </location>
</feature>
<protein>
    <recommendedName>
        <fullName evidence="3">FAD-dependent oxidoreductase 2 FAD-binding domain-containing protein</fullName>
    </recommendedName>
</protein>
<dbReference type="SUPFAM" id="SSF56425">
    <property type="entry name" value="Succinate dehydrogenase/fumarate reductase flavoprotein, catalytic domain"/>
    <property type="match status" value="1"/>
</dbReference>
<dbReference type="InterPro" id="IPR027477">
    <property type="entry name" value="Succ_DH/fumarate_Rdtase_cat_sf"/>
</dbReference>
<dbReference type="PANTHER" id="PTHR43400:SF1">
    <property type="entry name" value="FUMARATE REDUCTASE"/>
    <property type="match status" value="1"/>
</dbReference>
<dbReference type="AlphaFoldDB" id="A0A8J4GV15"/>
<dbReference type="Gene3D" id="3.50.50.60">
    <property type="entry name" value="FAD/NAD(P)-binding domain"/>
    <property type="match status" value="1"/>
</dbReference>
<proteinExistence type="predicted"/>
<dbReference type="GO" id="GO:0016491">
    <property type="term" value="F:oxidoreductase activity"/>
    <property type="evidence" value="ECO:0007669"/>
    <property type="project" value="UniProtKB-KW"/>
</dbReference>
<dbReference type="Pfam" id="PF00890">
    <property type="entry name" value="FAD_binding_2"/>
    <property type="match status" value="1"/>
</dbReference>
<evidence type="ECO:0000256" key="1">
    <source>
        <dbReference type="ARBA" id="ARBA00022630"/>
    </source>
</evidence>
<accession>A0A8J4GV15</accession>
<name>A0A8J4GV15_9CHLO</name>
<comment type="caution">
    <text evidence="4">The sequence shown here is derived from an EMBL/GenBank/DDBJ whole genome shotgun (WGS) entry which is preliminary data.</text>
</comment>
<evidence type="ECO:0000256" key="2">
    <source>
        <dbReference type="ARBA" id="ARBA00023002"/>
    </source>
</evidence>
<dbReference type="Gene3D" id="3.90.700.10">
    <property type="entry name" value="Succinate dehydrogenase/fumarate reductase flavoprotein, catalytic domain"/>
    <property type="match status" value="1"/>
</dbReference>
<evidence type="ECO:0000259" key="3">
    <source>
        <dbReference type="Pfam" id="PF00890"/>
    </source>
</evidence>
<dbReference type="InterPro" id="IPR003953">
    <property type="entry name" value="FAD-dep_OxRdtase_2_FAD-bd"/>
</dbReference>
<dbReference type="InterPro" id="IPR036188">
    <property type="entry name" value="FAD/NAD-bd_sf"/>
</dbReference>
<dbReference type="EMBL" id="BNCQ01000058">
    <property type="protein sequence ID" value="GIM14588.1"/>
    <property type="molecule type" value="Genomic_DNA"/>
</dbReference>
<evidence type="ECO:0000313" key="4">
    <source>
        <dbReference type="EMBL" id="GIM14588.1"/>
    </source>
</evidence>
<organism evidence="4 5">
    <name type="scientific">Volvox reticuliferus</name>
    <dbReference type="NCBI Taxonomy" id="1737510"/>
    <lineage>
        <taxon>Eukaryota</taxon>
        <taxon>Viridiplantae</taxon>
        <taxon>Chlorophyta</taxon>
        <taxon>core chlorophytes</taxon>
        <taxon>Chlorophyceae</taxon>
        <taxon>CS clade</taxon>
        <taxon>Chlamydomonadales</taxon>
        <taxon>Volvocaceae</taxon>
        <taxon>Volvox</taxon>
    </lineage>
</organism>